<evidence type="ECO:0000259" key="6">
    <source>
        <dbReference type="PROSITE" id="PS50835"/>
    </source>
</evidence>
<evidence type="ECO:0000256" key="2">
    <source>
        <dbReference type="ARBA" id="ARBA00023157"/>
    </source>
</evidence>
<dbReference type="GeneID" id="105889840"/>
<dbReference type="GO" id="GO:0004888">
    <property type="term" value="F:transmembrane signaling receptor activity"/>
    <property type="evidence" value="ECO:0007669"/>
    <property type="project" value="TreeGrafter"/>
</dbReference>
<dbReference type="KEGG" id="char:105889840"/>
<feature type="domain" description="Ig-like" evidence="6">
    <location>
        <begin position="204"/>
        <end position="288"/>
    </location>
</feature>
<dbReference type="Gene3D" id="2.60.40.10">
    <property type="entry name" value="Immunoglobulins"/>
    <property type="match status" value="12"/>
</dbReference>
<feature type="domain" description="Ig-like" evidence="6">
    <location>
        <begin position="295"/>
        <end position="378"/>
    </location>
</feature>
<dbReference type="GO" id="GO:0006955">
    <property type="term" value="P:immune response"/>
    <property type="evidence" value="ECO:0007669"/>
    <property type="project" value="TreeGrafter"/>
</dbReference>
<feature type="compositionally biased region" description="Polar residues" evidence="3">
    <location>
        <begin position="615"/>
        <end position="632"/>
    </location>
</feature>
<feature type="signal peptide" evidence="5">
    <location>
        <begin position="1"/>
        <end position="24"/>
    </location>
</feature>
<feature type="domain" description="Ig-like" evidence="6">
    <location>
        <begin position="571"/>
        <end position="656"/>
    </location>
</feature>
<feature type="domain" description="Ig-like" evidence="6">
    <location>
        <begin position="845"/>
        <end position="926"/>
    </location>
</feature>
<proteinExistence type="predicted"/>
<protein>
    <submittedName>
        <fullName evidence="8">Basement membrane-specific heparan sulfate proteoglycan core protein-like</fullName>
    </submittedName>
</protein>
<feature type="domain" description="Ig-like" evidence="6">
    <location>
        <begin position="1027"/>
        <end position="1103"/>
    </location>
</feature>
<evidence type="ECO:0000256" key="4">
    <source>
        <dbReference type="SAM" id="Phobius"/>
    </source>
</evidence>
<keyword evidence="1 5" id="KW-0732">Signal</keyword>
<feature type="region of interest" description="Disordered" evidence="3">
    <location>
        <begin position="615"/>
        <end position="636"/>
    </location>
</feature>
<reference evidence="8" key="1">
    <citation type="submission" date="2025-08" db="UniProtKB">
        <authorList>
            <consortium name="RefSeq"/>
        </authorList>
    </citation>
    <scope>IDENTIFICATION</scope>
</reference>
<dbReference type="SMART" id="SM00409">
    <property type="entry name" value="IG"/>
    <property type="match status" value="12"/>
</dbReference>
<feature type="domain" description="Ig-like" evidence="6">
    <location>
        <begin position="118"/>
        <end position="198"/>
    </location>
</feature>
<evidence type="ECO:0000256" key="1">
    <source>
        <dbReference type="ARBA" id="ARBA00022729"/>
    </source>
</evidence>
<evidence type="ECO:0000313" key="7">
    <source>
        <dbReference type="Proteomes" id="UP000515152"/>
    </source>
</evidence>
<keyword evidence="7" id="KW-1185">Reference proteome</keyword>
<dbReference type="OrthoDB" id="10012075at2759"/>
<dbReference type="RefSeq" id="XP_031422428.1">
    <property type="nucleotide sequence ID" value="XM_031566568.2"/>
</dbReference>
<dbReference type="InterPro" id="IPR050488">
    <property type="entry name" value="Ig_Fc_receptor"/>
</dbReference>
<accession>A0A6P8F1N0</accession>
<feature type="domain" description="Ig-like" evidence="6">
    <location>
        <begin position="663"/>
        <end position="744"/>
    </location>
</feature>
<dbReference type="InterPro" id="IPR003599">
    <property type="entry name" value="Ig_sub"/>
</dbReference>
<feature type="transmembrane region" description="Helical" evidence="4">
    <location>
        <begin position="1120"/>
        <end position="1142"/>
    </location>
</feature>
<dbReference type="Pfam" id="PF13927">
    <property type="entry name" value="Ig_3"/>
    <property type="match status" value="4"/>
</dbReference>
<dbReference type="Pfam" id="PF13895">
    <property type="entry name" value="Ig_2"/>
    <property type="match status" value="3"/>
</dbReference>
<name>A0A6P8F1N0_CLUHA</name>
<feature type="chain" id="PRO_5028035945" evidence="5">
    <location>
        <begin position="25"/>
        <end position="1225"/>
    </location>
</feature>
<dbReference type="PANTHER" id="PTHR11481:SF112">
    <property type="entry name" value="FC RECEPTOR-LIKE PROTEIN 4-RELATED"/>
    <property type="match status" value="1"/>
</dbReference>
<dbReference type="InterPro" id="IPR013783">
    <property type="entry name" value="Ig-like_fold"/>
</dbReference>
<dbReference type="GO" id="GO:0009897">
    <property type="term" value="C:external side of plasma membrane"/>
    <property type="evidence" value="ECO:0007669"/>
    <property type="project" value="TreeGrafter"/>
</dbReference>
<feature type="domain" description="Ig-like" evidence="6">
    <location>
        <begin position="936"/>
        <end position="1020"/>
    </location>
</feature>
<keyword evidence="2" id="KW-1015">Disulfide bond</keyword>
<dbReference type="InterPro" id="IPR007110">
    <property type="entry name" value="Ig-like_dom"/>
</dbReference>
<feature type="domain" description="Ig-like" evidence="6">
    <location>
        <begin position="754"/>
        <end position="838"/>
    </location>
</feature>
<keyword evidence="4" id="KW-0472">Membrane</keyword>
<dbReference type="GO" id="GO:0007166">
    <property type="term" value="P:cell surface receptor signaling pathway"/>
    <property type="evidence" value="ECO:0007669"/>
    <property type="project" value="TreeGrafter"/>
</dbReference>
<dbReference type="PANTHER" id="PTHR11481">
    <property type="entry name" value="IMMUNOGLOBULIN FC RECEPTOR"/>
    <property type="match status" value="1"/>
</dbReference>
<evidence type="ECO:0000256" key="5">
    <source>
        <dbReference type="SAM" id="SignalP"/>
    </source>
</evidence>
<gene>
    <name evidence="8" type="primary">LOC105889840</name>
</gene>
<feature type="domain" description="Ig-like" evidence="6">
    <location>
        <begin position="31"/>
        <end position="111"/>
    </location>
</feature>
<evidence type="ECO:0000313" key="8">
    <source>
        <dbReference type="RefSeq" id="XP_031422428.1"/>
    </source>
</evidence>
<dbReference type="SMART" id="SM00408">
    <property type="entry name" value="IGc2"/>
    <property type="match status" value="7"/>
</dbReference>
<dbReference type="CDD" id="cd00096">
    <property type="entry name" value="Ig"/>
    <property type="match status" value="1"/>
</dbReference>
<keyword evidence="4" id="KW-0812">Transmembrane</keyword>
<dbReference type="InterPro" id="IPR003598">
    <property type="entry name" value="Ig_sub2"/>
</dbReference>
<feature type="domain" description="Ig-like" evidence="6">
    <location>
        <begin position="480"/>
        <end position="561"/>
    </location>
</feature>
<organism evidence="7 8">
    <name type="scientific">Clupea harengus</name>
    <name type="common">Atlantic herring</name>
    <dbReference type="NCBI Taxonomy" id="7950"/>
    <lineage>
        <taxon>Eukaryota</taxon>
        <taxon>Metazoa</taxon>
        <taxon>Chordata</taxon>
        <taxon>Craniata</taxon>
        <taxon>Vertebrata</taxon>
        <taxon>Euteleostomi</taxon>
        <taxon>Actinopterygii</taxon>
        <taxon>Neopterygii</taxon>
        <taxon>Teleostei</taxon>
        <taxon>Clupei</taxon>
        <taxon>Clupeiformes</taxon>
        <taxon>Clupeoidei</taxon>
        <taxon>Clupeidae</taxon>
        <taxon>Clupea</taxon>
    </lineage>
</organism>
<dbReference type="SUPFAM" id="SSF48726">
    <property type="entry name" value="Immunoglobulin"/>
    <property type="match status" value="12"/>
</dbReference>
<sequence length="1225" mass="137982">MARHEELFIAVITVLVCLVQESKADGNIPKPQIIQTPVASEIYRNEKITLDCSVPDDSSGLEYIWYKDATLFNSTQIYTIDSADPSHNGEYKCQVKRGNDTSELSDPRTLSVVEPPQPDLVLSGRTKVYPAEVVHLSCNIGASSSDWTYQWHRDGQKIASTEDSSFSMGSPQAGRYTCVGVHKQRGVKTKTSNGVDLSVYGSSPKPFLTQDSASRSVLYTKEQVTLKCKIMEDSEGWTYLWYKGQDKTPRTNTGSHFNLSSVVPADSGEYRCQAERAGFKSEYSDSLSLEIKDVPQTKLELQSRWTKVFPSEVVHMKCDIQPPSPDWICKYYRDSQELNSGDCTMLSIPVSSTDSGVYTCEGVHQSRTLKTQPSNDIEVHVYDHRPKLLLSEDPSDPPIYTKEKARLTCQVKEDQEGWTYLWYKDGDQNTPVYQASEGTYTLSSAQPSDSGEYKCQVKRETFTSELSDSRALTIKDPPVPKLEQLSEWDKVFPTETVRMKCSISPPSSDWTYKWYRSQVELSSENADTLSMSSVGISHTGQYACQGVHKRHVETVLSDSISIHVYDHRPKPLLSEDPSDPPIYTKENVTLTCQVKEDQEGWTYLWYKDGDQNTPVDQASDSTYTMPSAQPSDSGEYKCQVKRESFTSELSDSRVLTIKDPPVPKLEQLSEWDKVFPTETVRMKCSISPPSSDWTYKWYRSQVQLSGENADTLSMSSVGISHTGQYACQGVHKRHVETVLSDSISIHVHGVLSKPAMSKEPMAPVIYTKETVTLSCQVMEESTGWQYVWFKDQNATPVSNTSGRSYIISSVVPLNSGQYQCRVQRGSLISGFSESLNLTVKEPPQPKLSLQSPWTKVFPSEEVILKCNIQPSSNDWSYDWYKDGLKQTRTIKNQFKIKSVDQSNNGSYTCRGIHKRQVITAHSSGITVYVYDDKAVPTLSQHPNYTSVYVEEQVTFMCEVEIDSTGWEYQWFKKNLQGPIPNTDPTTTNYTIKSASAKHEDEFWCRAQRGVYQSEPSGPIQIQVLSRPDTVLTLETDWADILTVDSLTLRCDVQVKDFEWNYTWYRDGNEMADISADIHVKSTKETYQSEYTCRGARLQRPTYSALSEAFIANNLVLKRKILLSISGCLVVGIVLIVLGCIILKVTRKPVKESKTAPDLFFTMAELKTRADIGSTADLCAAESVDKLKTTEKTESEEHPCLAEELLKEAKESQDDKETDGFISFKA</sequence>
<evidence type="ECO:0000256" key="3">
    <source>
        <dbReference type="SAM" id="MobiDB-lite"/>
    </source>
</evidence>
<dbReference type="InterPro" id="IPR036179">
    <property type="entry name" value="Ig-like_dom_sf"/>
</dbReference>
<feature type="domain" description="Ig-like" evidence="6">
    <location>
        <begin position="386"/>
        <end position="473"/>
    </location>
</feature>
<dbReference type="Proteomes" id="UP000515152">
    <property type="component" value="Chromosome 4"/>
</dbReference>
<dbReference type="PROSITE" id="PS50835">
    <property type="entry name" value="IG_LIKE"/>
    <property type="match status" value="12"/>
</dbReference>
<keyword evidence="4" id="KW-1133">Transmembrane helix</keyword>
<dbReference type="AlphaFoldDB" id="A0A6P8F1N0"/>